<feature type="region of interest" description="Disordered" evidence="1">
    <location>
        <begin position="21"/>
        <end position="53"/>
    </location>
</feature>
<organism evidence="2 3">
    <name type="scientific">Didymosphaeria variabile</name>
    <dbReference type="NCBI Taxonomy" id="1932322"/>
    <lineage>
        <taxon>Eukaryota</taxon>
        <taxon>Fungi</taxon>
        <taxon>Dikarya</taxon>
        <taxon>Ascomycota</taxon>
        <taxon>Pezizomycotina</taxon>
        <taxon>Dothideomycetes</taxon>
        <taxon>Pleosporomycetidae</taxon>
        <taxon>Pleosporales</taxon>
        <taxon>Massarineae</taxon>
        <taxon>Didymosphaeriaceae</taxon>
        <taxon>Didymosphaeria</taxon>
    </lineage>
</organism>
<sequence>MDIWPCDEHLAKWWKWRQAQLAKKQKRKREDVNKKKTKKEKKKKRDEDAGPEPCTCGPDASRALCFRFFNATRKFWPMFWKDERLRATVDVCEERLGLPTVEMTDMDPEDAYNYFFGLARGSLWTSVPKEVDEYWRYMRMVPLHTDMSCRAPDNDIGWHSLACNPVGALAVSLNNVACKEHDTILYMWVPIVPAQTYKSIFWSFHYGTLLVAHKDWHSQEDRRKAWSDRDFRSKYEWCRASNQTMDERAKVLRLPLLSFAKPKHIKNFINGKTPAGTRRPSPSCEAFKPEPPFVVRNQSGAGLGPLATHSFMRDLASLQHSAPAVDLDQLHKRCMHEWKGHSIPWRGLLAGLLTPRGGDRGTHRPDEDDADEEAGSAGDPFQDGEEERRSKRLRGAKQSFSTDDDGGEDPQPRLRQTQLNLPGQSSRSGQHPWPESKLKPESITKIKDWLINVRGYGKAARNWHWEKVEEAVRKEGRKIEGEEAAREDRKVEGEEAVREDRKTEGEEAVQEGRTEGEEAARKEDRKVEGEEAAREDRKIKGEEAARREDGTGDETGTLVP</sequence>
<feature type="region of interest" description="Disordered" evidence="1">
    <location>
        <begin position="472"/>
        <end position="560"/>
    </location>
</feature>
<dbReference type="RefSeq" id="XP_056065823.1">
    <property type="nucleotide sequence ID" value="XM_056220520.1"/>
</dbReference>
<feature type="compositionally biased region" description="Polar residues" evidence="1">
    <location>
        <begin position="414"/>
        <end position="429"/>
    </location>
</feature>
<dbReference type="EMBL" id="JAPEUX010000009">
    <property type="protein sequence ID" value="KAJ4345659.1"/>
    <property type="molecule type" value="Genomic_DNA"/>
</dbReference>
<feature type="region of interest" description="Disordered" evidence="1">
    <location>
        <begin position="354"/>
        <end position="444"/>
    </location>
</feature>
<feature type="compositionally biased region" description="Basic and acidic residues" evidence="1">
    <location>
        <begin position="357"/>
        <end position="366"/>
    </location>
</feature>
<keyword evidence="3" id="KW-1185">Reference proteome</keyword>
<evidence type="ECO:0000313" key="2">
    <source>
        <dbReference type="EMBL" id="KAJ4345659.1"/>
    </source>
</evidence>
<reference evidence="2" key="1">
    <citation type="submission" date="2022-10" db="EMBL/GenBank/DDBJ databases">
        <title>Tapping the CABI collections for fungal endophytes: first genome assemblies for Collariella, Neodidymelliopsis, Ascochyta clinopodiicola, Didymella pomorum, Didymosphaeria variabile, Neocosmospora piperis and Neocucurbitaria cava.</title>
        <authorList>
            <person name="Hill R."/>
        </authorList>
    </citation>
    <scope>NUCLEOTIDE SEQUENCE</scope>
    <source>
        <strain evidence="2">IMI 356815</strain>
    </source>
</reference>
<feature type="compositionally biased region" description="Basic and acidic residues" evidence="1">
    <location>
        <begin position="434"/>
        <end position="444"/>
    </location>
</feature>
<dbReference type="AlphaFoldDB" id="A0A9W8XAL8"/>
<protein>
    <submittedName>
        <fullName evidence="2">Uncharacterized protein</fullName>
    </submittedName>
</protein>
<dbReference type="GeneID" id="80915324"/>
<comment type="caution">
    <text evidence="2">The sequence shown here is derived from an EMBL/GenBank/DDBJ whole genome shotgun (WGS) entry which is preliminary data.</text>
</comment>
<feature type="compositionally biased region" description="Basic residues" evidence="1">
    <location>
        <begin position="35"/>
        <end position="44"/>
    </location>
</feature>
<gene>
    <name evidence="2" type="ORF">N0V89_011794</name>
</gene>
<name>A0A9W8XAL8_9PLEO</name>
<feature type="compositionally biased region" description="Basic and acidic residues" evidence="1">
    <location>
        <begin position="472"/>
        <end position="550"/>
    </location>
</feature>
<evidence type="ECO:0000313" key="3">
    <source>
        <dbReference type="Proteomes" id="UP001140513"/>
    </source>
</evidence>
<accession>A0A9W8XAL8</accession>
<dbReference type="Proteomes" id="UP001140513">
    <property type="component" value="Unassembled WGS sequence"/>
</dbReference>
<evidence type="ECO:0000256" key="1">
    <source>
        <dbReference type="SAM" id="MobiDB-lite"/>
    </source>
</evidence>
<proteinExistence type="predicted"/>